<dbReference type="InterPro" id="IPR041489">
    <property type="entry name" value="PDZ_6"/>
</dbReference>
<dbReference type="AlphaFoldDB" id="A0A328UGV1"/>
<dbReference type="CDD" id="cd01335">
    <property type="entry name" value="Radical_SAM"/>
    <property type="match status" value="1"/>
</dbReference>
<proteinExistence type="predicted"/>
<evidence type="ECO:0000259" key="1">
    <source>
        <dbReference type="Pfam" id="PF04459"/>
    </source>
</evidence>
<feature type="domain" description="PDZ" evidence="2">
    <location>
        <begin position="5"/>
        <end position="42"/>
    </location>
</feature>
<sequence length="449" mass="50303">MPVKIAAVDVNSAAERAGIKKGETLVSINGKEIFDVLDYRFYETDRTLQILLRNVSGEEREVRIVKREYQSIGLSFDTYLMDRQHSCRNRCIFCFIDQLPPGMRESLYFKDDDSRLSFLFGNYVTLTNMSEREVDRIIAMHISPINISVHTTNPDLRCKMMGNRFAGKSLEILYRLAQAGIRLNCQFVLCPGINDGAELERSLNDLLPLYPAVQSVALVPLGVTRFREGLYPLKPYTREGAQAVIETAERYGASAEKRYGKRICYAADEFYLKAGMPIPRAEFYGEFDQLENGVGLLANLKQEFEDARLLLEDEALPGKQRSVTMATGVAAQPFLNQLLDGLRNQCHNLTCNVVAIRNEFFGETITVAGLVTGGDIIRQLKGRPLGDVLLLPRVMLRYEGDVFLDDVTVETVEKELGIPVQVVQDDGYELLNAIIGGDRRAEGGSCSGR</sequence>
<dbReference type="InterPro" id="IPR007549">
    <property type="entry name" value="DUF512"/>
</dbReference>
<evidence type="ECO:0000313" key="4">
    <source>
        <dbReference type="EMBL" id="RAQ29204.1"/>
    </source>
</evidence>
<organism evidence="4 5">
    <name type="scientific">Hydrogeniiclostridium mannosilyticum</name>
    <dbReference type="NCBI Taxonomy" id="2764322"/>
    <lineage>
        <taxon>Bacteria</taxon>
        <taxon>Bacillati</taxon>
        <taxon>Bacillota</taxon>
        <taxon>Clostridia</taxon>
        <taxon>Eubacteriales</taxon>
        <taxon>Acutalibacteraceae</taxon>
        <taxon>Hydrogeniiclostridium</taxon>
    </lineage>
</organism>
<dbReference type="Gene3D" id="3.20.20.70">
    <property type="entry name" value="Aldolase class I"/>
    <property type="match status" value="1"/>
</dbReference>
<dbReference type="EMBL" id="QLYR01000003">
    <property type="protein sequence ID" value="RAQ29204.1"/>
    <property type="molecule type" value="Genomic_DNA"/>
</dbReference>
<gene>
    <name evidence="4" type="ORF">DPQ25_06865</name>
</gene>
<dbReference type="Pfam" id="PF19238">
    <property type="entry name" value="Radical_SAM_2"/>
    <property type="match status" value="1"/>
</dbReference>
<comment type="caution">
    <text evidence="4">The sequence shown here is derived from an EMBL/GenBank/DDBJ whole genome shotgun (WGS) entry which is preliminary data.</text>
</comment>
<name>A0A328UGV1_9FIRM</name>
<dbReference type="RefSeq" id="WP_112332435.1">
    <property type="nucleotide sequence ID" value="NZ_QLYR01000003.1"/>
</dbReference>
<evidence type="ECO:0000259" key="2">
    <source>
        <dbReference type="Pfam" id="PF17820"/>
    </source>
</evidence>
<dbReference type="InterPro" id="IPR058240">
    <property type="entry name" value="rSAM_sf"/>
</dbReference>
<dbReference type="Proteomes" id="UP000249377">
    <property type="component" value="Unassembled WGS sequence"/>
</dbReference>
<evidence type="ECO:0000259" key="3">
    <source>
        <dbReference type="Pfam" id="PF19238"/>
    </source>
</evidence>
<feature type="domain" description="DUF512" evidence="1">
    <location>
        <begin position="219"/>
        <end position="424"/>
    </location>
</feature>
<dbReference type="InterPro" id="IPR013785">
    <property type="entry name" value="Aldolase_TIM"/>
</dbReference>
<reference evidence="4 5" key="1">
    <citation type="submission" date="2018-06" db="EMBL/GenBank/DDBJ databases">
        <title>Noncontiguous genome sequence of Ruminococcaceae bacterium ASD2818.</title>
        <authorList>
            <person name="Chaplin A.V."/>
            <person name="Sokolova S.R."/>
            <person name="Kochetkova T.O."/>
            <person name="Goltsov A.Y."/>
            <person name="Trofimov D.Y."/>
            <person name="Efimov B.A."/>
        </authorList>
    </citation>
    <scope>NUCLEOTIDE SEQUENCE [LARGE SCALE GENOMIC DNA]</scope>
    <source>
        <strain evidence="4 5">ASD2818</strain>
    </source>
</reference>
<dbReference type="InterPro" id="IPR036034">
    <property type="entry name" value="PDZ_sf"/>
</dbReference>
<feature type="domain" description="Putative radical SAM N-terminal" evidence="3">
    <location>
        <begin position="67"/>
        <end position="216"/>
    </location>
</feature>
<protein>
    <submittedName>
        <fullName evidence="4">Radical SAM protein</fullName>
    </submittedName>
</protein>
<dbReference type="SUPFAM" id="SSF102114">
    <property type="entry name" value="Radical SAM enzymes"/>
    <property type="match status" value="1"/>
</dbReference>
<accession>A0A328UGV1</accession>
<dbReference type="Gene3D" id="2.30.42.10">
    <property type="match status" value="1"/>
</dbReference>
<dbReference type="SUPFAM" id="SSF50156">
    <property type="entry name" value="PDZ domain-like"/>
    <property type="match status" value="1"/>
</dbReference>
<keyword evidence="5" id="KW-1185">Reference proteome</keyword>
<dbReference type="InterPro" id="IPR045375">
    <property type="entry name" value="Put_radical_SAM-like_N"/>
</dbReference>
<dbReference type="Pfam" id="PF17820">
    <property type="entry name" value="PDZ_6"/>
    <property type="match status" value="1"/>
</dbReference>
<dbReference type="Pfam" id="PF04459">
    <property type="entry name" value="DUF512"/>
    <property type="match status" value="1"/>
</dbReference>
<evidence type="ECO:0000313" key="5">
    <source>
        <dbReference type="Proteomes" id="UP000249377"/>
    </source>
</evidence>